<dbReference type="InterPro" id="IPR010998">
    <property type="entry name" value="Integrase_recombinase_N"/>
</dbReference>
<dbReference type="InterPro" id="IPR025166">
    <property type="entry name" value="Integrase_DNA_bind_dom"/>
</dbReference>
<keyword evidence="4" id="KW-0233">DNA recombination</keyword>
<dbReference type="PROSITE" id="PS51898">
    <property type="entry name" value="TYR_RECOMBINASE"/>
    <property type="match status" value="1"/>
</dbReference>
<dbReference type="InterPro" id="IPR050808">
    <property type="entry name" value="Phage_Integrase"/>
</dbReference>
<evidence type="ECO:0000259" key="5">
    <source>
        <dbReference type="PROSITE" id="PS51898"/>
    </source>
</evidence>
<dbReference type="PANTHER" id="PTHR30629">
    <property type="entry name" value="PROPHAGE INTEGRASE"/>
    <property type="match status" value="1"/>
</dbReference>
<dbReference type="Proteomes" id="UP001597216">
    <property type="component" value="Unassembled WGS sequence"/>
</dbReference>
<gene>
    <name evidence="6" type="ORF">ACFQ27_18640</name>
</gene>
<protein>
    <submittedName>
        <fullName evidence="6">Tyrosine-type recombinase/integrase</fullName>
    </submittedName>
</protein>
<dbReference type="RefSeq" id="WP_377354645.1">
    <property type="nucleotide sequence ID" value="NZ_JBHTLQ010000067.1"/>
</dbReference>
<proteinExistence type="inferred from homology"/>
<comment type="caution">
    <text evidence="6">The sequence shown here is derived from an EMBL/GenBank/DDBJ whole genome shotgun (WGS) entry which is preliminary data.</text>
</comment>
<dbReference type="PANTHER" id="PTHR30629:SF6">
    <property type="entry name" value="PROPHAGE INTEGRASE INTA-RELATED"/>
    <property type="match status" value="1"/>
</dbReference>
<dbReference type="InterPro" id="IPR002104">
    <property type="entry name" value="Integrase_catalytic"/>
</dbReference>
<dbReference type="InterPro" id="IPR013762">
    <property type="entry name" value="Integrase-like_cat_sf"/>
</dbReference>
<dbReference type="CDD" id="cd00801">
    <property type="entry name" value="INT_P4_C"/>
    <property type="match status" value="1"/>
</dbReference>
<sequence length="435" mass="47800">MAKDKLNALTVKALVQRGAKGRTGDGGGLYIDVRGAGVASWTYRFMVDGRAREMGLGRYPDVDLASARRLAAEQRALKAQRIDPLAHRRATAAALAAEAEAVEATLAAQKRTFKLVAGGFMEAKGPEWSNAKHAKQWQATLKAYVYPQFGDVPVAEVAQTHVLAALKPIWLAKPETAVRVRQRIEAILDFAAVQGWRPDTNPARWRGRLEHALAAPDRFRTVRHHPALPYGLLPDFMAELRKVEGLGALALRFAILTAARSSEVRLATWGEIDLQARQWRIPAGRMKAKRAHDVPLSAEALAVLAQAKPFRVSDEGTDLVFPGADSSRPLSDMTLAAVIKRLNKVGEKPKWVDAAAEVVVPHGFRSTFRDWCAETRPEASDVVEMALAHAIQSATEAAYRRGDMFGKRAILMDAWGQYCRGAMPANVDSMHRARR</sequence>
<evidence type="ECO:0000313" key="6">
    <source>
        <dbReference type="EMBL" id="MFD1192616.1"/>
    </source>
</evidence>
<dbReference type="Pfam" id="PF22022">
    <property type="entry name" value="Phage_int_M"/>
    <property type="match status" value="1"/>
</dbReference>
<dbReference type="Pfam" id="PF13356">
    <property type="entry name" value="Arm-DNA-bind_3"/>
    <property type="match status" value="1"/>
</dbReference>
<evidence type="ECO:0000256" key="4">
    <source>
        <dbReference type="ARBA" id="ARBA00023172"/>
    </source>
</evidence>
<evidence type="ECO:0000256" key="2">
    <source>
        <dbReference type="ARBA" id="ARBA00022908"/>
    </source>
</evidence>
<comment type="similarity">
    <text evidence="1">Belongs to the 'phage' integrase family.</text>
</comment>
<dbReference type="Gene3D" id="1.10.150.130">
    <property type="match status" value="1"/>
</dbReference>
<dbReference type="InterPro" id="IPR038488">
    <property type="entry name" value="Integrase_DNA-bd_sf"/>
</dbReference>
<evidence type="ECO:0000313" key="7">
    <source>
        <dbReference type="Proteomes" id="UP001597216"/>
    </source>
</evidence>
<dbReference type="InterPro" id="IPR053876">
    <property type="entry name" value="Phage_int_M"/>
</dbReference>
<keyword evidence="3" id="KW-0238">DNA-binding</keyword>
<name>A0ABW3T893_9CAUL</name>
<feature type="domain" description="Tyr recombinase" evidence="5">
    <location>
        <begin position="227"/>
        <end position="412"/>
    </location>
</feature>
<dbReference type="Gene3D" id="1.10.443.10">
    <property type="entry name" value="Intergrase catalytic core"/>
    <property type="match status" value="1"/>
</dbReference>
<keyword evidence="2" id="KW-0229">DNA integration</keyword>
<dbReference type="SUPFAM" id="SSF56349">
    <property type="entry name" value="DNA breaking-rejoining enzymes"/>
    <property type="match status" value="1"/>
</dbReference>
<organism evidence="6 7">
    <name type="scientific">Phenylobacterium conjunctum</name>
    <dbReference type="NCBI Taxonomy" id="1298959"/>
    <lineage>
        <taxon>Bacteria</taxon>
        <taxon>Pseudomonadati</taxon>
        <taxon>Pseudomonadota</taxon>
        <taxon>Alphaproteobacteria</taxon>
        <taxon>Caulobacterales</taxon>
        <taxon>Caulobacteraceae</taxon>
        <taxon>Phenylobacterium</taxon>
    </lineage>
</organism>
<evidence type="ECO:0000256" key="3">
    <source>
        <dbReference type="ARBA" id="ARBA00023125"/>
    </source>
</evidence>
<dbReference type="EMBL" id="JBHTLQ010000067">
    <property type="protein sequence ID" value="MFD1192616.1"/>
    <property type="molecule type" value="Genomic_DNA"/>
</dbReference>
<dbReference type="Gene3D" id="3.30.160.390">
    <property type="entry name" value="Integrase, DNA-binding domain"/>
    <property type="match status" value="1"/>
</dbReference>
<evidence type="ECO:0000256" key="1">
    <source>
        <dbReference type="ARBA" id="ARBA00008857"/>
    </source>
</evidence>
<dbReference type="InterPro" id="IPR011010">
    <property type="entry name" value="DNA_brk_join_enz"/>
</dbReference>
<accession>A0ABW3T893</accession>
<keyword evidence="7" id="KW-1185">Reference proteome</keyword>
<dbReference type="Pfam" id="PF00589">
    <property type="entry name" value="Phage_integrase"/>
    <property type="match status" value="1"/>
</dbReference>
<reference evidence="7" key="1">
    <citation type="journal article" date="2019" name="Int. J. Syst. Evol. Microbiol.">
        <title>The Global Catalogue of Microorganisms (GCM) 10K type strain sequencing project: providing services to taxonomists for standard genome sequencing and annotation.</title>
        <authorList>
            <consortium name="The Broad Institute Genomics Platform"/>
            <consortium name="The Broad Institute Genome Sequencing Center for Infectious Disease"/>
            <person name="Wu L."/>
            <person name="Ma J."/>
        </authorList>
    </citation>
    <scope>NUCLEOTIDE SEQUENCE [LARGE SCALE GENOMIC DNA]</scope>
    <source>
        <strain evidence="7">CCUG 55074</strain>
    </source>
</reference>